<keyword evidence="3" id="KW-1185">Reference proteome</keyword>
<sequence>MNTPTPGTKETHKILRLIGALIIAIGSMLLLNQLIGPQMPTGTVRDGNYQRMQLPETTQPARLIET</sequence>
<comment type="caution">
    <text evidence="2">The sequence shown here is derived from an EMBL/GenBank/DDBJ whole genome shotgun (WGS) entry which is preliminary data.</text>
</comment>
<evidence type="ECO:0000313" key="2">
    <source>
        <dbReference type="EMBL" id="MET7014630.1"/>
    </source>
</evidence>
<accession>A0ABV2TL34</accession>
<dbReference type="EMBL" id="JBEWZI010000010">
    <property type="protein sequence ID" value="MET7014630.1"/>
    <property type="molecule type" value="Genomic_DNA"/>
</dbReference>
<protein>
    <submittedName>
        <fullName evidence="2">Uncharacterized protein</fullName>
    </submittedName>
</protein>
<reference evidence="2 3" key="1">
    <citation type="submission" date="2024-07" db="EMBL/GenBank/DDBJ databases">
        <title>Uliginosibacterium flavum JJ3220;KACC:17644.</title>
        <authorList>
            <person name="Kim M.K."/>
        </authorList>
    </citation>
    <scope>NUCLEOTIDE SEQUENCE [LARGE SCALE GENOMIC DNA]</scope>
    <source>
        <strain evidence="2 3">KACC:17644</strain>
    </source>
</reference>
<organism evidence="2 3">
    <name type="scientific">Uliginosibacterium flavum</name>
    <dbReference type="NCBI Taxonomy" id="1396831"/>
    <lineage>
        <taxon>Bacteria</taxon>
        <taxon>Pseudomonadati</taxon>
        <taxon>Pseudomonadota</taxon>
        <taxon>Betaproteobacteria</taxon>
        <taxon>Rhodocyclales</taxon>
        <taxon>Zoogloeaceae</taxon>
        <taxon>Uliginosibacterium</taxon>
    </lineage>
</organism>
<gene>
    <name evidence="2" type="ORF">ABXR19_10565</name>
</gene>
<name>A0ABV2TL34_9RHOO</name>
<keyword evidence="1" id="KW-1133">Transmembrane helix</keyword>
<proteinExistence type="predicted"/>
<dbReference type="RefSeq" id="WP_354601092.1">
    <property type="nucleotide sequence ID" value="NZ_JBEWZI010000010.1"/>
</dbReference>
<keyword evidence="1" id="KW-0812">Transmembrane</keyword>
<evidence type="ECO:0000313" key="3">
    <source>
        <dbReference type="Proteomes" id="UP001549691"/>
    </source>
</evidence>
<dbReference type="Proteomes" id="UP001549691">
    <property type="component" value="Unassembled WGS sequence"/>
</dbReference>
<evidence type="ECO:0000256" key="1">
    <source>
        <dbReference type="SAM" id="Phobius"/>
    </source>
</evidence>
<keyword evidence="1" id="KW-0472">Membrane</keyword>
<feature type="transmembrane region" description="Helical" evidence="1">
    <location>
        <begin position="14"/>
        <end position="35"/>
    </location>
</feature>